<dbReference type="InterPro" id="IPR004830">
    <property type="entry name" value="LRR_variant"/>
</dbReference>
<proteinExistence type="predicted"/>
<accession>A0A810NF44</accession>
<dbReference type="RefSeq" id="WP_246568077.1">
    <property type="nucleotide sequence ID" value="NZ_AP023359.1"/>
</dbReference>
<keyword evidence="2" id="KW-1185">Reference proteome</keyword>
<name>A0A810NF44_9ACTN</name>
<evidence type="ECO:0000313" key="1">
    <source>
        <dbReference type="EMBL" id="BCJ70083.1"/>
    </source>
</evidence>
<dbReference type="Proteomes" id="UP000680866">
    <property type="component" value="Chromosome"/>
</dbReference>
<sequence length="451" mass="49304">MTRRPALLGLADNPALPEALLIRLAGDREAARALARRSGILPDPVVEVMLGHRDDRVLYLLGPHLVSAAMLARIADHPDPAVRDARAGLFRDFTERGVTTGIDDLEEAYGRSRSTLAGDPDHRIRAAVAETWWDRPADVQAALLADPVPAVRSAAARHRRPGVPPELWAACLTDPATRAHVAAYADLTTDRAMELATDPEHDVRTAVARNPTLSAEAVTVLTADPHPFVRGSIWLHRLVDEATRDRLLAQLADEAKAGDITANVALNWSFAEPEWLLDEPVATRLAYVDSPHVVFRRVLARSRDLPAPAWRRLDHDHDLLVRWYAAMRPDAPPALLLRLYRDHGDDDRQLASLRKHPDFPWAALRALADDPQPRVRALALADPDLPADLVARLAGDAATAVRRAAAEHHGLDPTVLAAMLTDEDDDVVRAAAANPRLPVASMHRIVDSAGL</sequence>
<reference evidence="1" key="1">
    <citation type="submission" date="2020-08" db="EMBL/GenBank/DDBJ databases">
        <title>Whole genome shotgun sequence of Polymorphospora rubra NBRC 101157.</title>
        <authorList>
            <person name="Komaki H."/>
            <person name="Tamura T."/>
        </authorList>
    </citation>
    <scope>NUCLEOTIDE SEQUENCE</scope>
    <source>
        <strain evidence="1">NBRC 101157</strain>
    </source>
</reference>
<dbReference type="EMBL" id="AP023359">
    <property type="protein sequence ID" value="BCJ70083.1"/>
    <property type="molecule type" value="Genomic_DNA"/>
</dbReference>
<dbReference type="AlphaFoldDB" id="A0A810NF44"/>
<dbReference type="KEGG" id="pry:Prubr_71040"/>
<gene>
    <name evidence="1" type="ORF">Prubr_71040</name>
</gene>
<protein>
    <recommendedName>
        <fullName evidence="3">Leucine rich repeat variant</fullName>
    </recommendedName>
</protein>
<dbReference type="Gene3D" id="1.25.10.10">
    <property type="entry name" value="Leucine-rich Repeat Variant"/>
    <property type="match status" value="2"/>
</dbReference>
<evidence type="ECO:0008006" key="3">
    <source>
        <dbReference type="Google" id="ProtNLM"/>
    </source>
</evidence>
<evidence type="ECO:0000313" key="2">
    <source>
        <dbReference type="Proteomes" id="UP000680866"/>
    </source>
</evidence>
<organism evidence="1 2">
    <name type="scientific">Polymorphospora rubra</name>
    <dbReference type="NCBI Taxonomy" id="338584"/>
    <lineage>
        <taxon>Bacteria</taxon>
        <taxon>Bacillati</taxon>
        <taxon>Actinomycetota</taxon>
        <taxon>Actinomycetes</taxon>
        <taxon>Micromonosporales</taxon>
        <taxon>Micromonosporaceae</taxon>
        <taxon>Polymorphospora</taxon>
    </lineage>
</organism>
<dbReference type="InterPro" id="IPR011989">
    <property type="entry name" value="ARM-like"/>
</dbReference>
<dbReference type="SUPFAM" id="SSF48371">
    <property type="entry name" value="ARM repeat"/>
    <property type="match status" value="2"/>
</dbReference>
<dbReference type="InterPro" id="IPR016024">
    <property type="entry name" value="ARM-type_fold"/>
</dbReference>
<dbReference type="Pfam" id="PF01816">
    <property type="entry name" value="LRV"/>
    <property type="match status" value="1"/>
</dbReference>